<dbReference type="PANTHER" id="PTHR28230">
    <property type="entry name" value="CHROMOSOME 1, WHOLE GENOME SHOTGUN SEQUENCE"/>
    <property type="match status" value="1"/>
</dbReference>
<dbReference type="GO" id="GO:0070096">
    <property type="term" value="P:mitochondrial outer membrane translocase complex assembly"/>
    <property type="evidence" value="ECO:0007669"/>
    <property type="project" value="InterPro"/>
</dbReference>
<dbReference type="Proteomes" id="UP000812966">
    <property type="component" value="Unassembled WGS sequence"/>
</dbReference>
<evidence type="ECO:0000256" key="1">
    <source>
        <dbReference type="SAM" id="MobiDB-lite"/>
    </source>
</evidence>
<evidence type="ECO:0000313" key="3">
    <source>
        <dbReference type="Proteomes" id="UP000812966"/>
    </source>
</evidence>
<dbReference type="OrthoDB" id="5555533at2759"/>
<feature type="compositionally biased region" description="Low complexity" evidence="1">
    <location>
        <begin position="19"/>
        <end position="43"/>
    </location>
</feature>
<organism evidence="2 3">
    <name type="scientific">Filobasidium floriforme</name>
    <dbReference type="NCBI Taxonomy" id="5210"/>
    <lineage>
        <taxon>Eukaryota</taxon>
        <taxon>Fungi</taxon>
        <taxon>Dikarya</taxon>
        <taxon>Basidiomycota</taxon>
        <taxon>Agaricomycotina</taxon>
        <taxon>Tremellomycetes</taxon>
        <taxon>Filobasidiales</taxon>
        <taxon>Filobasidiaceae</taxon>
        <taxon>Filobasidium</taxon>
    </lineage>
</organism>
<sequence>MPISFPQSGAGPSSRPSNESYPSFPSSLPSSGSESGSDSSSDYSSDEEDERERALIREEWEESLRQMQMLFSIVLVPFFGKWMGRRWSYWAYERYHQVGLGKKFLGLA</sequence>
<proteinExistence type="predicted"/>
<accession>A0A8K0JLR7</accession>
<dbReference type="PANTHER" id="PTHR28230:SF1">
    <property type="entry name" value="MITOCHONDRIAL IMPORT PROTEIN 2"/>
    <property type="match status" value="1"/>
</dbReference>
<dbReference type="InterPro" id="IPR037652">
    <property type="entry name" value="Mim2"/>
</dbReference>
<dbReference type="GO" id="GO:0045040">
    <property type="term" value="P:protein insertion into mitochondrial outer membrane"/>
    <property type="evidence" value="ECO:0007669"/>
    <property type="project" value="InterPro"/>
</dbReference>
<dbReference type="EMBL" id="JABELV010000055">
    <property type="protein sequence ID" value="KAG7549018.1"/>
    <property type="molecule type" value="Genomic_DNA"/>
</dbReference>
<evidence type="ECO:0000313" key="2">
    <source>
        <dbReference type="EMBL" id="KAG7549018.1"/>
    </source>
</evidence>
<comment type="caution">
    <text evidence="2">The sequence shown here is derived from an EMBL/GenBank/DDBJ whole genome shotgun (WGS) entry which is preliminary data.</text>
</comment>
<feature type="compositionally biased region" description="Polar residues" evidence="1">
    <location>
        <begin position="1"/>
        <end position="18"/>
    </location>
</feature>
<dbReference type="GO" id="GO:0005741">
    <property type="term" value="C:mitochondrial outer membrane"/>
    <property type="evidence" value="ECO:0007669"/>
    <property type="project" value="TreeGrafter"/>
</dbReference>
<feature type="region of interest" description="Disordered" evidence="1">
    <location>
        <begin position="1"/>
        <end position="53"/>
    </location>
</feature>
<reference evidence="2" key="1">
    <citation type="submission" date="2020-04" db="EMBL/GenBank/DDBJ databases">
        <title>Analysis of mating type loci in Filobasidium floriforme.</title>
        <authorList>
            <person name="Nowrousian M."/>
        </authorList>
    </citation>
    <scope>NUCLEOTIDE SEQUENCE</scope>
    <source>
        <strain evidence="2">CBS 6242</strain>
    </source>
</reference>
<gene>
    <name evidence="2" type="ORF">FFLO_03131</name>
</gene>
<name>A0A8K0JLR7_9TREE</name>
<protein>
    <submittedName>
        <fullName evidence="2">Uncharacterized protein</fullName>
    </submittedName>
</protein>
<keyword evidence="3" id="KW-1185">Reference proteome</keyword>
<dbReference type="Pfam" id="PF19117">
    <property type="entry name" value="Mim2"/>
    <property type="match status" value="1"/>
</dbReference>
<dbReference type="AlphaFoldDB" id="A0A8K0JLR7"/>